<dbReference type="Proteomes" id="UP000607653">
    <property type="component" value="Unassembled WGS sequence"/>
</dbReference>
<gene>
    <name evidence="4" type="ORF">HUJ06_010405</name>
</gene>
<comment type="caution">
    <text evidence="4">The sequence shown here is derived from an EMBL/GenBank/DDBJ whole genome shotgun (WGS) entry which is preliminary data.</text>
</comment>
<dbReference type="CDD" id="cd06899">
    <property type="entry name" value="lectin_legume_LecRK_Arcelin_ConA"/>
    <property type="match status" value="1"/>
</dbReference>
<dbReference type="InterPro" id="IPR001220">
    <property type="entry name" value="Legume_lectin_dom"/>
</dbReference>
<proteinExistence type="inferred from homology"/>
<evidence type="ECO:0000256" key="1">
    <source>
        <dbReference type="ARBA" id="ARBA00007606"/>
    </source>
</evidence>
<dbReference type="AlphaFoldDB" id="A0A822YBR0"/>
<dbReference type="InterPro" id="IPR050258">
    <property type="entry name" value="Leguminous_Lectin"/>
</dbReference>
<feature type="domain" description="Legume lectin" evidence="3">
    <location>
        <begin position="3"/>
        <end position="159"/>
    </location>
</feature>
<evidence type="ECO:0000256" key="2">
    <source>
        <dbReference type="ARBA" id="ARBA00022734"/>
    </source>
</evidence>
<dbReference type="EMBL" id="DUZY01000003">
    <property type="protein sequence ID" value="DAD31554.1"/>
    <property type="molecule type" value="Genomic_DNA"/>
</dbReference>
<dbReference type="Gene3D" id="2.60.120.200">
    <property type="match status" value="1"/>
</dbReference>
<name>A0A822YBR0_NELNU</name>
<evidence type="ECO:0000313" key="5">
    <source>
        <dbReference type="Proteomes" id="UP000607653"/>
    </source>
</evidence>
<dbReference type="PANTHER" id="PTHR32401:SF50">
    <property type="entry name" value="OS07G0133000 PROTEIN"/>
    <property type="match status" value="1"/>
</dbReference>
<reference evidence="4 5" key="1">
    <citation type="journal article" date="2020" name="Mol. Biol. Evol.">
        <title>Distinct Expression and Methylation Patterns for Genes with Different Fates following a Single Whole-Genome Duplication in Flowering Plants.</title>
        <authorList>
            <person name="Shi T."/>
            <person name="Rahmani R.S."/>
            <person name="Gugger P.F."/>
            <person name="Wang M."/>
            <person name="Li H."/>
            <person name="Zhang Y."/>
            <person name="Li Z."/>
            <person name="Wang Q."/>
            <person name="Van de Peer Y."/>
            <person name="Marchal K."/>
            <person name="Chen J."/>
        </authorList>
    </citation>
    <scope>NUCLEOTIDE SEQUENCE [LARGE SCALE GENOMIC DNA]</scope>
    <source>
        <tissue evidence="4">Leaf</tissue>
    </source>
</reference>
<accession>A0A822YBR0</accession>
<sequence length="197" mass="21877">MGFPGAVASQYLELFNETNNGDFSNHVFIVELDTILSPEFVDINDNHFGIDVNNLKLIESTPMAYYSSKEGINKNLHLISGDPMQVWIEYDGVEKQLNVTLAPLYYPEPEIPLLSTSLDLSSVSMDSMYVGFSSSTGAIASSHYILGWSFNRSGQAQELGLIRRSHTRASLIATPGHQFFVFDTPLTCSISWPTNKD</sequence>
<dbReference type="Pfam" id="PF00139">
    <property type="entry name" value="Lectin_legB"/>
    <property type="match status" value="1"/>
</dbReference>
<dbReference type="InterPro" id="IPR013320">
    <property type="entry name" value="ConA-like_dom_sf"/>
</dbReference>
<keyword evidence="2" id="KW-0430">Lectin</keyword>
<keyword evidence="5" id="KW-1185">Reference proteome</keyword>
<evidence type="ECO:0000259" key="3">
    <source>
        <dbReference type="Pfam" id="PF00139"/>
    </source>
</evidence>
<protein>
    <recommendedName>
        <fullName evidence="3">Legume lectin domain-containing protein</fullName>
    </recommendedName>
</protein>
<evidence type="ECO:0000313" key="4">
    <source>
        <dbReference type="EMBL" id="DAD31554.1"/>
    </source>
</evidence>
<dbReference type="PANTHER" id="PTHR32401">
    <property type="entry name" value="CONCANAVALIN A-LIKE LECTIN FAMILY PROTEIN"/>
    <property type="match status" value="1"/>
</dbReference>
<dbReference type="GO" id="GO:0030246">
    <property type="term" value="F:carbohydrate binding"/>
    <property type="evidence" value="ECO:0007669"/>
    <property type="project" value="UniProtKB-KW"/>
</dbReference>
<comment type="similarity">
    <text evidence="1">Belongs to the leguminous lectin family.</text>
</comment>
<organism evidence="4 5">
    <name type="scientific">Nelumbo nucifera</name>
    <name type="common">Sacred lotus</name>
    <dbReference type="NCBI Taxonomy" id="4432"/>
    <lineage>
        <taxon>Eukaryota</taxon>
        <taxon>Viridiplantae</taxon>
        <taxon>Streptophyta</taxon>
        <taxon>Embryophyta</taxon>
        <taxon>Tracheophyta</taxon>
        <taxon>Spermatophyta</taxon>
        <taxon>Magnoliopsida</taxon>
        <taxon>Proteales</taxon>
        <taxon>Nelumbonaceae</taxon>
        <taxon>Nelumbo</taxon>
    </lineage>
</organism>
<dbReference type="SUPFAM" id="SSF49899">
    <property type="entry name" value="Concanavalin A-like lectins/glucanases"/>
    <property type="match status" value="1"/>
</dbReference>